<protein>
    <submittedName>
        <fullName evidence="1">Uncharacterized protein</fullName>
    </submittedName>
</protein>
<accession>A0A504JGL0</accession>
<evidence type="ECO:0000313" key="1">
    <source>
        <dbReference type="EMBL" id="TPN86803.1"/>
    </source>
</evidence>
<evidence type="ECO:0000313" key="2">
    <source>
        <dbReference type="Proteomes" id="UP000315540"/>
    </source>
</evidence>
<dbReference type="Proteomes" id="UP000315540">
    <property type="component" value="Unassembled WGS sequence"/>
</dbReference>
<dbReference type="AlphaFoldDB" id="A0A504JGL0"/>
<organism evidence="1 2">
    <name type="scientific">Aquimarina algicola</name>
    <dbReference type="NCBI Taxonomy" id="2589995"/>
    <lineage>
        <taxon>Bacteria</taxon>
        <taxon>Pseudomonadati</taxon>
        <taxon>Bacteroidota</taxon>
        <taxon>Flavobacteriia</taxon>
        <taxon>Flavobacteriales</taxon>
        <taxon>Flavobacteriaceae</taxon>
        <taxon>Aquimarina</taxon>
    </lineage>
</organism>
<keyword evidence="2" id="KW-1185">Reference proteome</keyword>
<sequence length="123" mass="14708">MIITISKKVKISFENYFSENEIKLPEIMETEKIYDLGIGGWSIKARIYGTQELYHIDFFAVHRMTNSRHMRLKPDGSLEGLENLWEFGYQVYENNPEKTERERLKRIKENDKVMKILNEKGLY</sequence>
<reference evidence="1 2" key="1">
    <citation type="submission" date="2019-06" db="EMBL/GenBank/DDBJ databases">
        <authorList>
            <person name="Meng X."/>
        </authorList>
    </citation>
    <scope>NUCLEOTIDE SEQUENCE [LARGE SCALE GENOMIC DNA]</scope>
    <source>
        <strain evidence="1 2">M625</strain>
    </source>
</reference>
<dbReference type="RefSeq" id="WP_140590210.1">
    <property type="nucleotide sequence ID" value="NZ_VFWZ01000002.1"/>
</dbReference>
<comment type="caution">
    <text evidence="1">The sequence shown here is derived from an EMBL/GenBank/DDBJ whole genome shotgun (WGS) entry which is preliminary data.</text>
</comment>
<name>A0A504JGL0_9FLAO</name>
<gene>
    <name evidence="1" type="ORF">FHK87_04150</name>
</gene>
<dbReference type="EMBL" id="VFWZ01000002">
    <property type="protein sequence ID" value="TPN86803.1"/>
    <property type="molecule type" value="Genomic_DNA"/>
</dbReference>
<dbReference type="OrthoDB" id="1449816at2"/>
<proteinExistence type="predicted"/>